<evidence type="ECO:0000256" key="2">
    <source>
        <dbReference type="ARBA" id="ARBA00023295"/>
    </source>
</evidence>
<feature type="domain" description="Inosine/uridine-preferring nucleoside hydrolase" evidence="3">
    <location>
        <begin position="6"/>
        <end position="303"/>
    </location>
</feature>
<proteinExistence type="predicted"/>
<keyword evidence="1 4" id="KW-0378">Hydrolase</keyword>
<dbReference type="OrthoDB" id="9797882at2"/>
<dbReference type="InterPro" id="IPR015910">
    <property type="entry name" value="I/U_nuclsd_hydro_CS"/>
</dbReference>
<dbReference type="InterPro" id="IPR036452">
    <property type="entry name" value="Ribo_hydro-like"/>
</dbReference>
<comment type="caution">
    <text evidence="4">The sequence shown here is derived from an EMBL/GenBank/DDBJ whole genome shotgun (WGS) entry which is preliminary data.</text>
</comment>
<dbReference type="Pfam" id="PF01156">
    <property type="entry name" value="IU_nuc_hydro"/>
    <property type="match status" value="1"/>
</dbReference>
<dbReference type="Gene3D" id="3.90.245.10">
    <property type="entry name" value="Ribonucleoside hydrolase-like"/>
    <property type="match status" value="1"/>
</dbReference>
<dbReference type="SUPFAM" id="SSF53590">
    <property type="entry name" value="Nucleoside hydrolase"/>
    <property type="match status" value="1"/>
</dbReference>
<evidence type="ECO:0000313" key="4">
    <source>
        <dbReference type="EMBL" id="OON39370.1"/>
    </source>
</evidence>
<dbReference type="RefSeq" id="WP_078003303.1">
    <property type="nucleotide sequence ID" value="NZ_MRUL01000009.1"/>
</dbReference>
<evidence type="ECO:0000259" key="3">
    <source>
        <dbReference type="Pfam" id="PF01156"/>
    </source>
</evidence>
<accession>A0A1S8YK10</accession>
<dbReference type="STRING" id="1926881.BTJ39_13900"/>
<dbReference type="GO" id="GO:0005829">
    <property type="term" value="C:cytosol"/>
    <property type="evidence" value="ECO:0007669"/>
    <property type="project" value="TreeGrafter"/>
</dbReference>
<organism evidence="4 5">
    <name type="scientific">Izhakiella australiensis</name>
    <dbReference type="NCBI Taxonomy" id="1926881"/>
    <lineage>
        <taxon>Bacteria</taxon>
        <taxon>Pseudomonadati</taxon>
        <taxon>Pseudomonadota</taxon>
        <taxon>Gammaproteobacteria</taxon>
        <taxon>Enterobacterales</taxon>
        <taxon>Erwiniaceae</taxon>
        <taxon>Izhakiella</taxon>
    </lineage>
</organism>
<dbReference type="AlphaFoldDB" id="A0A1S8YK10"/>
<dbReference type="PANTHER" id="PTHR12304:SF4">
    <property type="entry name" value="URIDINE NUCLEOSIDASE"/>
    <property type="match status" value="1"/>
</dbReference>
<evidence type="ECO:0000313" key="5">
    <source>
        <dbReference type="Proteomes" id="UP000190667"/>
    </source>
</evidence>
<keyword evidence="2" id="KW-0326">Glycosidase</keyword>
<dbReference type="EMBL" id="MRUL01000009">
    <property type="protein sequence ID" value="OON39370.1"/>
    <property type="molecule type" value="Genomic_DNA"/>
</dbReference>
<sequence length="317" mass="34268">MMALPVIIDCDPGIDDAIALLTAFVSPELDILGITTVCGNQPLAVTQRNALQITALGGRDDITVYAGCWRPLLRPSIHGQFHGNNGLGGLALPAPRREVSAVHAVDFIIASCRRALEQSRPLTLCCLGPLTNLAVALRIDPTIAEGIERVVLMGGAFRDNGNRTFSAEFNMLADPHAAHCVFSQQFAITVLPLDATHQVILTPEHVGQFTRCAGRLAQPLGQLMAFWDRNDVARYGSRGGPLHDPLVIAWLLDKALFTSQQARVFVEYDSPQLLGHTQADWYGKSGLPANASVVTEVNASGVFDLMLTRIARYGEQP</sequence>
<dbReference type="GO" id="GO:0008477">
    <property type="term" value="F:purine nucleosidase activity"/>
    <property type="evidence" value="ECO:0007669"/>
    <property type="project" value="TreeGrafter"/>
</dbReference>
<name>A0A1S8YK10_9GAMM</name>
<keyword evidence="5" id="KW-1185">Reference proteome</keyword>
<dbReference type="InterPro" id="IPR023186">
    <property type="entry name" value="IUNH"/>
</dbReference>
<dbReference type="GO" id="GO:0006152">
    <property type="term" value="P:purine nucleoside catabolic process"/>
    <property type="evidence" value="ECO:0007669"/>
    <property type="project" value="TreeGrafter"/>
</dbReference>
<dbReference type="PANTHER" id="PTHR12304">
    <property type="entry name" value="INOSINE-URIDINE PREFERRING NUCLEOSIDE HYDROLASE"/>
    <property type="match status" value="1"/>
</dbReference>
<protein>
    <submittedName>
        <fullName evidence="4">Nucleoside hydrolase</fullName>
    </submittedName>
</protein>
<evidence type="ECO:0000256" key="1">
    <source>
        <dbReference type="ARBA" id="ARBA00022801"/>
    </source>
</evidence>
<dbReference type="CDD" id="cd02651">
    <property type="entry name" value="nuc_hydro_IU_UC_XIUA"/>
    <property type="match status" value="1"/>
</dbReference>
<dbReference type="InterPro" id="IPR001910">
    <property type="entry name" value="Inosine/uridine_hydrolase_dom"/>
</dbReference>
<dbReference type="Proteomes" id="UP000190667">
    <property type="component" value="Unassembled WGS sequence"/>
</dbReference>
<dbReference type="GO" id="GO:0045437">
    <property type="term" value="F:uridine nucleosidase activity"/>
    <property type="evidence" value="ECO:0007669"/>
    <property type="project" value="UniProtKB-ARBA"/>
</dbReference>
<reference evidence="4 5" key="1">
    <citation type="submission" date="2016-12" db="EMBL/GenBank/DDBJ databases">
        <title>Izhakiella australiana sp. nov. of genus Izhakiella isolated from Australian desert.</title>
        <authorList>
            <person name="Ji M."/>
        </authorList>
    </citation>
    <scope>NUCLEOTIDE SEQUENCE [LARGE SCALE GENOMIC DNA]</scope>
    <source>
        <strain evidence="4 5">D4N98</strain>
    </source>
</reference>
<gene>
    <name evidence="4" type="ORF">BTJ39_13900</name>
</gene>
<dbReference type="PROSITE" id="PS01247">
    <property type="entry name" value="IUNH"/>
    <property type="match status" value="1"/>
</dbReference>